<sequence>MQDTSSEQFCPFLPSLPQPDNPPAYLLLPVYPLQRRRRRHCCCFRVLSASSFLIAGGFSILILTSASPSSSLPTLSSVVRLCLYRFRVTPLPSV</sequence>
<organism evidence="3 4">
    <name type="scientific">Dendrobium chrysotoxum</name>
    <name type="common">Orchid</name>
    <dbReference type="NCBI Taxonomy" id="161865"/>
    <lineage>
        <taxon>Eukaryota</taxon>
        <taxon>Viridiplantae</taxon>
        <taxon>Streptophyta</taxon>
        <taxon>Embryophyta</taxon>
        <taxon>Tracheophyta</taxon>
        <taxon>Spermatophyta</taxon>
        <taxon>Magnoliopsida</taxon>
        <taxon>Liliopsida</taxon>
        <taxon>Asparagales</taxon>
        <taxon>Orchidaceae</taxon>
        <taxon>Epidendroideae</taxon>
        <taxon>Malaxideae</taxon>
        <taxon>Dendrobiinae</taxon>
        <taxon>Dendrobium</taxon>
    </lineage>
</organism>
<comment type="caution">
    <text evidence="3">The sequence shown here is derived from an EMBL/GenBank/DDBJ whole genome shotgun (WGS) entry which is preliminary data.</text>
</comment>
<evidence type="ECO:0000313" key="4">
    <source>
        <dbReference type="Proteomes" id="UP000775213"/>
    </source>
</evidence>
<evidence type="ECO:0000256" key="1">
    <source>
        <dbReference type="SAM" id="MobiDB-lite"/>
    </source>
</evidence>
<evidence type="ECO:0000313" key="3">
    <source>
        <dbReference type="EMBL" id="KAH0448035.1"/>
    </source>
</evidence>
<keyword evidence="2" id="KW-0812">Transmembrane</keyword>
<dbReference type="EMBL" id="JAGFBR010000019">
    <property type="protein sequence ID" value="KAH0448035.1"/>
    <property type="molecule type" value="Genomic_DNA"/>
</dbReference>
<proteinExistence type="predicted"/>
<keyword evidence="2" id="KW-1133">Transmembrane helix</keyword>
<protein>
    <submittedName>
        <fullName evidence="3">Uncharacterized protein</fullName>
    </submittedName>
</protein>
<dbReference type="Proteomes" id="UP000775213">
    <property type="component" value="Unassembled WGS sequence"/>
</dbReference>
<reference evidence="3 4" key="1">
    <citation type="journal article" date="2021" name="Hortic Res">
        <title>Chromosome-scale assembly of the Dendrobium chrysotoxum genome enhances the understanding of orchid evolution.</title>
        <authorList>
            <person name="Zhang Y."/>
            <person name="Zhang G.Q."/>
            <person name="Zhang D."/>
            <person name="Liu X.D."/>
            <person name="Xu X.Y."/>
            <person name="Sun W.H."/>
            <person name="Yu X."/>
            <person name="Zhu X."/>
            <person name="Wang Z.W."/>
            <person name="Zhao X."/>
            <person name="Zhong W.Y."/>
            <person name="Chen H."/>
            <person name="Yin W.L."/>
            <person name="Huang T."/>
            <person name="Niu S.C."/>
            <person name="Liu Z.J."/>
        </authorList>
    </citation>
    <scope>NUCLEOTIDE SEQUENCE [LARGE SCALE GENOMIC DNA]</scope>
    <source>
        <strain evidence="3">Lindl</strain>
    </source>
</reference>
<gene>
    <name evidence="3" type="ORF">IEQ34_021835</name>
</gene>
<accession>A0AAV7FJW6</accession>
<name>A0AAV7FJW6_DENCH</name>
<evidence type="ECO:0000256" key="2">
    <source>
        <dbReference type="SAM" id="Phobius"/>
    </source>
</evidence>
<feature type="transmembrane region" description="Helical" evidence="2">
    <location>
        <begin position="42"/>
        <end position="63"/>
    </location>
</feature>
<dbReference type="AlphaFoldDB" id="A0AAV7FJW6"/>
<keyword evidence="2" id="KW-0472">Membrane</keyword>
<keyword evidence="4" id="KW-1185">Reference proteome</keyword>
<feature type="region of interest" description="Disordered" evidence="1">
    <location>
        <begin position="1"/>
        <end position="21"/>
    </location>
</feature>